<feature type="coiled-coil region" evidence="8">
    <location>
        <begin position="725"/>
        <end position="802"/>
    </location>
</feature>
<comment type="similarity">
    <text evidence="1">Belongs to the N(4)/N(6)-methyltransferase family.</text>
</comment>
<evidence type="ECO:0000313" key="12">
    <source>
        <dbReference type="Proteomes" id="UP000014617"/>
    </source>
</evidence>
<dbReference type="PANTHER" id="PTHR42933:SF3">
    <property type="entry name" value="TYPE I RESTRICTION ENZYME MJAVIII METHYLASE SUBUNIT"/>
    <property type="match status" value="1"/>
</dbReference>
<evidence type="ECO:0000256" key="5">
    <source>
        <dbReference type="ARBA" id="ARBA00022691"/>
    </source>
</evidence>
<evidence type="ECO:0000256" key="7">
    <source>
        <dbReference type="ARBA" id="ARBA00047942"/>
    </source>
</evidence>
<dbReference type="EMBL" id="ASZQ01000237">
    <property type="protein sequence ID" value="EPF20039.1"/>
    <property type="molecule type" value="Genomic_DNA"/>
</dbReference>
<evidence type="ECO:0000256" key="1">
    <source>
        <dbReference type="ARBA" id="ARBA00006594"/>
    </source>
</evidence>
<name>S3K4L4_MICAE</name>
<dbReference type="GO" id="GO:0032259">
    <property type="term" value="P:methylation"/>
    <property type="evidence" value="ECO:0007669"/>
    <property type="project" value="UniProtKB-KW"/>
</dbReference>
<dbReference type="RefSeq" id="WP_016516249.1">
    <property type="nucleotide sequence ID" value="NZ_ASZQ01000237.1"/>
</dbReference>
<keyword evidence="4 11" id="KW-0808">Transferase</keyword>
<dbReference type="EC" id="2.1.1.72" evidence="2"/>
<comment type="catalytic activity">
    <reaction evidence="7">
        <text>a 2'-deoxyadenosine in DNA + S-adenosyl-L-methionine = an N(6)-methyl-2'-deoxyadenosine in DNA + S-adenosyl-L-homocysteine + H(+)</text>
        <dbReference type="Rhea" id="RHEA:15197"/>
        <dbReference type="Rhea" id="RHEA-COMP:12418"/>
        <dbReference type="Rhea" id="RHEA-COMP:12419"/>
        <dbReference type="ChEBI" id="CHEBI:15378"/>
        <dbReference type="ChEBI" id="CHEBI:57856"/>
        <dbReference type="ChEBI" id="CHEBI:59789"/>
        <dbReference type="ChEBI" id="CHEBI:90615"/>
        <dbReference type="ChEBI" id="CHEBI:90616"/>
        <dbReference type="EC" id="2.1.1.72"/>
    </reaction>
</comment>
<evidence type="ECO:0000313" key="11">
    <source>
        <dbReference type="EMBL" id="EPF20039.1"/>
    </source>
</evidence>
<comment type="caution">
    <text evidence="11">The sequence shown here is derived from an EMBL/GenBank/DDBJ whole genome shotgun (WGS) entry which is preliminary data.</text>
</comment>
<gene>
    <name evidence="11" type="ORF">MAESPC_03347</name>
</gene>
<keyword evidence="8" id="KW-0175">Coiled coil</keyword>
<dbReference type="InterPro" id="IPR004546">
    <property type="entry name" value="Restrct_endonuc_T1M"/>
</dbReference>
<dbReference type="REBASE" id="69074">
    <property type="entry name" value="M.Mae777ORF3347P"/>
</dbReference>
<organism evidence="11 12">
    <name type="scientific">Microcystis aeruginosa SPC777</name>
    <dbReference type="NCBI Taxonomy" id="482300"/>
    <lineage>
        <taxon>Bacteria</taxon>
        <taxon>Bacillati</taxon>
        <taxon>Cyanobacteriota</taxon>
        <taxon>Cyanophyceae</taxon>
        <taxon>Oscillatoriophycideae</taxon>
        <taxon>Chroococcales</taxon>
        <taxon>Microcystaceae</taxon>
        <taxon>Microcystis</taxon>
    </lineage>
</organism>
<evidence type="ECO:0000256" key="4">
    <source>
        <dbReference type="ARBA" id="ARBA00022679"/>
    </source>
</evidence>
<dbReference type="PRINTS" id="PR00507">
    <property type="entry name" value="N12N6MTFRASE"/>
</dbReference>
<dbReference type="Gene3D" id="3.40.50.150">
    <property type="entry name" value="Vaccinia Virus protein VP39"/>
    <property type="match status" value="1"/>
</dbReference>
<dbReference type="Proteomes" id="UP000014617">
    <property type="component" value="Unassembled WGS sequence"/>
</dbReference>
<dbReference type="InterPro" id="IPR038333">
    <property type="entry name" value="T1MK-like_N_sf"/>
</dbReference>
<dbReference type="InterPro" id="IPR029063">
    <property type="entry name" value="SAM-dependent_MTases_sf"/>
</dbReference>
<dbReference type="PANTHER" id="PTHR42933">
    <property type="entry name" value="SLR6095 PROTEIN"/>
    <property type="match status" value="1"/>
</dbReference>
<dbReference type="InterPro" id="IPR051537">
    <property type="entry name" value="DNA_Adenine_Mtase"/>
</dbReference>
<evidence type="ECO:0000256" key="6">
    <source>
        <dbReference type="ARBA" id="ARBA00022747"/>
    </source>
</evidence>
<dbReference type="InterPro" id="IPR022749">
    <property type="entry name" value="D12N6_MeTrfase_N"/>
</dbReference>
<dbReference type="InterPro" id="IPR003356">
    <property type="entry name" value="DNA_methylase_A-5"/>
</dbReference>
<feature type="domain" description="N6 adenine-specific DNA methyltransferase N-terminal" evidence="10">
    <location>
        <begin position="11"/>
        <end position="161"/>
    </location>
</feature>
<evidence type="ECO:0000256" key="2">
    <source>
        <dbReference type="ARBA" id="ARBA00011900"/>
    </source>
</evidence>
<evidence type="ECO:0000259" key="9">
    <source>
        <dbReference type="Pfam" id="PF02384"/>
    </source>
</evidence>
<feature type="coiled-coil region" evidence="8">
    <location>
        <begin position="645"/>
        <end position="672"/>
    </location>
</feature>
<dbReference type="Gene3D" id="1.20.1260.30">
    <property type="match status" value="1"/>
</dbReference>
<dbReference type="Pfam" id="PF02384">
    <property type="entry name" value="N6_Mtase"/>
    <property type="match status" value="1"/>
</dbReference>
<dbReference type="Pfam" id="PF12161">
    <property type="entry name" value="HsdM_N"/>
    <property type="match status" value="1"/>
</dbReference>
<proteinExistence type="inferred from homology"/>
<sequence length="889" mass="101945">MKQEKITLSQLEGFLFKAADILRGKMDASEFKEFIFGMLFLKRLSDEFERKQAQLKKQYAHIPDPSLLAELLESETSYGETFFVPPRARWHQSWRDENGQEVPPLKHLKQDIGNMLNKALAAVEDANDALAGVLKNNIDFNATKGKTKIPDHKWKDLLDHFNQPQFVLVNDNFEFPDLLGAAYEYLIKYFADSAGKKGGEFYTPAEVVRLLVQLVKPQAGHTIYDPTVGSGGFLIQSYQYVEEQGQNPQNLALYGQDSNGTVWSICNMNMILHNITRFTIENGDTLEDPLILENGQIRKFDRVLANPPFSQDYSRANLKFTNRFREFCPEKGKKADLMFVQHMIASLKPDGHMATIMPHGVLFRGGKEKLIREILIEDDVIEAIISLPPGLFYGTGIPACVLVVNKNKPDELRDKILFINADREYAEGKNQNKLRPEDIEKIDYVFTHKREYPKYSRLVDKSEIVEKHDFNLNIRRYVDNTPDPEPEDVKAHLIGGIPQAEIAAQQDTFAKFGINTNTLFRPLRPGYASFCPEIATKAAIKENLEANPDLQARISDHYTTLKNWWREARDDFAKLEGNNIMPQVRQQLLSSLKQQLIPLGVLDEFKSAGVFVNWWQQIRYDLKTIINTGWHHTLIPDQYLLAAFFQAEEAAIEELESKISAVQGELSEAVESAQEVANYEPEEEETVSAASIKKWLKDLIDDLKQSQGDSAARERQYYQQEYNVITDIENRIKLLKNTLKEQQGQLELKLRLKRVGDEEFKAETIELLEQVQNQLMGLNASKKEEKAKINALNKDKKALEIKLSYPEGLLTEIGGQLRDEEAKKLILKKLYDWVSEQLNRYLNGEKRGLVAKVENLWDKYAVSSQEMEAQREQTLGELNEFLSKLRYLA</sequence>
<dbReference type="AlphaFoldDB" id="S3K4L4"/>
<dbReference type="NCBIfam" id="TIGR00497">
    <property type="entry name" value="hsdM"/>
    <property type="match status" value="1"/>
</dbReference>
<evidence type="ECO:0000256" key="8">
    <source>
        <dbReference type="SAM" id="Coils"/>
    </source>
</evidence>
<dbReference type="GO" id="GO:0009007">
    <property type="term" value="F:site-specific DNA-methyltransferase (adenine-specific) activity"/>
    <property type="evidence" value="ECO:0007669"/>
    <property type="project" value="UniProtKB-EC"/>
</dbReference>
<dbReference type="SUPFAM" id="SSF53335">
    <property type="entry name" value="S-adenosyl-L-methionine-dependent methyltransferases"/>
    <property type="match status" value="1"/>
</dbReference>
<dbReference type="GO" id="GO:0003677">
    <property type="term" value="F:DNA binding"/>
    <property type="evidence" value="ECO:0007669"/>
    <property type="project" value="InterPro"/>
</dbReference>
<keyword evidence="6" id="KW-0680">Restriction system</keyword>
<protein>
    <recommendedName>
        <fullName evidence="2">site-specific DNA-methyltransferase (adenine-specific)</fullName>
        <ecNumber evidence="2">2.1.1.72</ecNumber>
    </recommendedName>
</protein>
<dbReference type="OrthoDB" id="467945at2"/>
<feature type="domain" description="DNA methylase adenine-specific" evidence="9">
    <location>
        <begin position="177"/>
        <end position="481"/>
    </location>
</feature>
<dbReference type="GO" id="GO:0008170">
    <property type="term" value="F:N-methyltransferase activity"/>
    <property type="evidence" value="ECO:0007669"/>
    <property type="project" value="InterPro"/>
</dbReference>
<reference evidence="11 12" key="1">
    <citation type="journal article" date="2013" name="Genome Announc.">
        <title>Draft Genome Sequence of the Brazilian Toxic Bloom-Forming Cyanobacterium Microcystis aeruginosa Strain SPC777.</title>
        <authorList>
            <person name="Fiore M.F."/>
            <person name="Alvarenga D.O."/>
            <person name="Varani A.M."/>
            <person name="Hoff-Risseti C."/>
            <person name="Crespim E."/>
            <person name="Ramos R.T."/>
            <person name="Silva A."/>
            <person name="Schaker P.D."/>
            <person name="Heck K."/>
            <person name="Rigonato J."/>
            <person name="Schneider M.P."/>
        </authorList>
    </citation>
    <scope>NUCLEOTIDE SEQUENCE [LARGE SCALE GENOMIC DNA]</scope>
    <source>
        <strain evidence="12">SPC 777</strain>
    </source>
</reference>
<evidence type="ECO:0000259" key="10">
    <source>
        <dbReference type="Pfam" id="PF12161"/>
    </source>
</evidence>
<evidence type="ECO:0000256" key="3">
    <source>
        <dbReference type="ARBA" id="ARBA00022603"/>
    </source>
</evidence>
<dbReference type="GO" id="GO:0009307">
    <property type="term" value="P:DNA restriction-modification system"/>
    <property type="evidence" value="ECO:0007669"/>
    <property type="project" value="UniProtKB-KW"/>
</dbReference>
<dbReference type="PATRIC" id="fig|482300.6.peg.3733"/>
<keyword evidence="3 11" id="KW-0489">Methyltransferase</keyword>
<keyword evidence="5" id="KW-0949">S-adenosyl-L-methionine</keyword>
<accession>S3K4L4</accession>